<sequence>MRVKVFHGGCISHLAGQDIAAYCFDGEVWFPVAEKDANAVIRISLDESGDVYMEVPDDLGRVTAGPICELELHDGLEMGSDRFSAEERETMMVGFI</sequence>
<accession>A0ABT4IDV6</accession>
<name>A0ABT4IDV6_9EURY</name>
<reference evidence="1" key="1">
    <citation type="submission" date="2022-12" db="EMBL/GenBank/DDBJ databases">
        <title>Isolation and characterisation of novel Methanocorpusculum spp. from native Australian herbivores indicates the genus is ancestrally host-associated.</title>
        <authorList>
            <person name="Volmer J.G."/>
            <person name="Soo R.M."/>
            <person name="Evans P.N."/>
            <person name="Hoedt E.C."/>
            <person name="Astorga Alsina A.L."/>
            <person name="Woodcroft B.J."/>
            <person name="Tyson G.W."/>
            <person name="Hugenholtz P."/>
            <person name="Morrison M."/>
        </authorList>
    </citation>
    <scope>NUCLEOTIDE SEQUENCE</scope>
    <source>
        <strain evidence="1">MG</strain>
    </source>
</reference>
<protein>
    <submittedName>
        <fullName evidence="1">Uncharacterized protein</fullName>
    </submittedName>
</protein>
<organism evidence="1 2">
    <name type="scientific">Methanocorpusculum petauri</name>
    <dbReference type="NCBI Taxonomy" id="3002863"/>
    <lineage>
        <taxon>Archaea</taxon>
        <taxon>Methanobacteriati</taxon>
        <taxon>Methanobacteriota</taxon>
        <taxon>Stenosarchaea group</taxon>
        <taxon>Methanomicrobia</taxon>
        <taxon>Methanomicrobiales</taxon>
        <taxon>Methanocorpusculaceae</taxon>
        <taxon>Methanocorpusculum</taxon>
    </lineage>
</organism>
<evidence type="ECO:0000313" key="1">
    <source>
        <dbReference type="EMBL" id="MCZ0859930.1"/>
    </source>
</evidence>
<dbReference type="Proteomes" id="UP001141422">
    <property type="component" value="Unassembled WGS sequence"/>
</dbReference>
<dbReference type="RefSeq" id="WP_268924154.1">
    <property type="nucleotide sequence ID" value="NZ_JAPTGB010000003.1"/>
</dbReference>
<keyword evidence="2" id="KW-1185">Reference proteome</keyword>
<gene>
    <name evidence="1" type="ORF">O0S10_01645</name>
</gene>
<evidence type="ECO:0000313" key="2">
    <source>
        <dbReference type="Proteomes" id="UP001141422"/>
    </source>
</evidence>
<proteinExistence type="predicted"/>
<comment type="caution">
    <text evidence="1">The sequence shown here is derived from an EMBL/GenBank/DDBJ whole genome shotgun (WGS) entry which is preliminary data.</text>
</comment>
<dbReference type="EMBL" id="JAPTGB010000003">
    <property type="protein sequence ID" value="MCZ0859930.1"/>
    <property type="molecule type" value="Genomic_DNA"/>
</dbReference>